<sequence>MQTSFRSWWLRPAAWKVCGLNCGYWSRDAEQWFQTRLEHIPSSTPSGTIYTNNKWRPKLKFNKDVAYLSANNDRLATEYL</sequence>
<name>A0A9P5PBL9_9AGAR</name>
<dbReference type="EMBL" id="JADNRY010000248">
    <property type="protein sequence ID" value="KAF9060341.1"/>
    <property type="molecule type" value="Genomic_DNA"/>
</dbReference>
<evidence type="ECO:0000313" key="2">
    <source>
        <dbReference type="Proteomes" id="UP000772434"/>
    </source>
</evidence>
<dbReference type="AlphaFoldDB" id="A0A9P5PBL9"/>
<dbReference type="OrthoDB" id="3270336at2759"/>
<proteinExistence type="predicted"/>
<accession>A0A9P5PBL9</accession>
<keyword evidence="2" id="KW-1185">Reference proteome</keyword>
<dbReference type="Proteomes" id="UP000772434">
    <property type="component" value="Unassembled WGS sequence"/>
</dbReference>
<evidence type="ECO:0000313" key="1">
    <source>
        <dbReference type="EMBL" id="KAF9060341.1"/>
    </source>
</evidence>
<gene>
    <name evidence="1" type="ORF">BDP27DRAFT_1236981</name>
</gene>
<organism evidence="1 2">
    <name type="scientific">Rhodocollybia butyracea</name>
    <dbReference type="NCBI Taxonomy" id="206335"/>
    <lineage>
        <taxon>Eukaryota</taxon>
        <taxon>Fungi</taxon>
        <taxon>Dikarya</taxon>
        <taxon>Basidiomycota</taxon>
        <taxon>Agaricomycotina</taxon>
        <taxon>Agaricomycetes</taxon>
        <taxon>Agaricomycetidae</taxon>
        <taxon>Agaricales</taxon>
        <taxon>Marasmiineae</taxon>
        <taxon>Omphalotaceae</taxon>
        <taxon>Rhodocollybia</taxon>
    </lineage>
</organism>
<comment type="caution">
    <text evidence="1">The sequence shown here is derived from an EMBL/GenBank/DDBJ whole genome shotgun (WGS) entry which is preliminary data.</text>
</comment>
<protein>
    <submittedName>
        <fullName evidence="1">Uncharacterized protein</fullName>
    </submittedName>
</protein>
<reference evidence="1" key="1">
    <citation type="submission" date="2020-11" db="EMBL/GenBank/DDBJ databases">
        <authorList>
            <consortium name="DOE Joint Genome Institute"/>
            <person name="Ahrendt S."/>
            <person name="Riley R."/>
            <person name="Andreopoulos W."/>
            <person name="Labutti K."/>
            <person name="Pangilinan J."/>
            <person name="Ruiz-Duenas F.J."/>
            <person name="Barrasa J.M."/>
            <person name="Sanchez-Garcia M."/>
            <person name="Camarero S."/>
            <person name="Miyauchi S."/>
            <person name="Serrano A."/>
            <person name="Linde D."/>
            <person name="Babiker R."/>
            <person name="Drula E."/>
            <person name="Ayuso-Fernandez I."/>
            <person name="Pacheco R."/>
            <person name="Padilla G."/>
            <person name="Ferreira P."/>
            <person name="Barriuso J."/>
            <person name="Kellner H."/>
            <person name="Castanera R."/>
            <person name="Alfaro M."/>
            <person name="Ramirez L."/>
            <person name="Pisabarro A.G."/>
            <person name="Kuo A."/>
            <person name="Tritt A."/>
            <person name="Lipzen A."/>
            <person name="He G."/>
            <person name="Yan M."/>
            <person name="Ng V."/>
            <person name="Cullen D."/>
            <person name="Martin F."/>
            <person name="Rosso M.-N."/>
            <person name="Henrissat B."/>
            <person name="Hibbett D."/>
            <person name="Martinez A.T."/>
            <person name="Grigoriev I.V."/>
        </authorList>
    </citation>
    <scope>NUCLEOTIDE SEQUENCE</scope>
    <source>
        <strain evidence="1">AH 40177</strain>
    </source>
</reference>